<evidence type="ECO:0000313" key="7">
    <source>
        <dbReference type="EMBL" id="CAH1402985.1"/>
    </source>
</evidence>
<dbReference type="SUPFAM" id="SSF103473">
    <property type="entry name" value="MFS general substrate transporter"/>
    <property type="match status" value="1"/>
</dbReference>
<keyword evidence="4 6" id="KW-1133">Transmembrane helix</keyword>
<dbReference type="InterPro" id="IPR051068">
    <property type="entry name" value="MFS_Domain-Containing_Protein"/>
</dbReference>
<proteinExistence type="predicted"/>
<accession>A0A9P0MSJ1</accession>
<evidence type="ECO:0000256" key="6">
    <source>
        <dbReference type="SAM" id="Phobius"/>
    </source>
</evidence>
<keyword evidence="5 6" id="KW-0472">Membrane</keyword>
<dbReference type="EMBL" id="OV725081">
    <property type="protein sequence ID" value="CAH1402985.1"/>
    <property type="molecule type" value="Genomic_DNA"/>
</dbReference>
<dbReference type="GO" id="GO:0012505">
    <property type="term" value="C:endomembrane system"/>
    <property type="evidence" value="ECO:0007669"/>
    <property type="project" value="UniProtKB-SubCell"/>
</dbReference>
<evidence type="ECO:0008006" key="9">
    <source>
        <dbReference type="Google" id="ProtNLM"/>
    </source>
</evidence>
<evidence type="ECO:0000256" key="1">
    <source>
        <dbReference type="ARBA" id="ARBA00004127"/>
    </source>
</evidence>
<organism evidence="7 8">
    <name type="scientific">Nezara viridula</name>
    <name type="common">Southern green stink bug</name>
    <name type="synonym">Cimex viridulus</name>
    <dbReference type="NCBI Taxonomy" id="85310"/>
    <lineage>
        <taxon>Eukaryota</taxon>
        <taxon>Metazoa</taxon>
        <taxon>Ecdysozoa</taxon>
        <taxon>Arthropoda</taxon>
        <taxon>Hexapoda</taxon>
        <taxon>Insecta</taxon>
        <taxon>Pterygota</taxon>
        <taxon>Neoptera</taxon>
        <taxon>Paraneoptera</taxon>
        <taxon>Hemiptera</taxon>
        <taxon>Heteroptera</taxon>
        <taxon>Panheteroptera</taxon>
        <taxon>Pentatomomorpha</taxon>
        <taxon>Pentatomoidea</taxon>
        <taxon>Pentatomidae</taxon>
        <taxon>Pentatominae</taxon>
        <taxon>Nezara</taxon>
    </lineage>
</organism>
<evidence type="ECO:0000256" key="2">
    <source>
        <dbReference type="ARBA" id="ARBA00022448"/>
    </source>
</evidence>
<name>A0A9P0MSJ1_NEZVI</name>
<dbReference type="InterPro" id="IPR036259">
    <property type="entry name" value="MFS_trans_sf"/>
</dbReference>
<protein>
    <recommendedName>
        <fullName evidence="9">Major facilitator superfamily domain-containing protein 8</fullName>
    </recommendedName>
</protein>
<sequence>MTAVTIVDNPDLNNALKTDDFHLETAIEHRKRWLSIRLMYFTVFLMSLGFGIAITGIWPYLHKLDKDAGKEFMGYIIAANPFGQMLFSPVIGLWANKINSTKKPFIFTLVLFIVSNAMYSSLELIDSYRRYWMLATRLLVGISAANIAICRSYLSAATKLQERTGAVSMISLAQVLGFIVGPGLQSLVTPLGDEGFPLIKGKLSMNMYTAAGWINVLLGIINLILFAFFKERPIAAKEAMVLCGATSEKAAWKGLKPDYLSAWTLIVAFFVLTLNFVLLETIGVMLTMDQFAWTDKQAVSYLGILLSIGGVLACITMAVLKSISKWLNEVLLLLWGGFLLMVIGRAIYIPWGPDPPVIAYVSNATNSTEDILGCPDIQEWCLYTPALTLTQFLIGFLLTCIGYPLGITLIQTIFSKVLGPRPQGVWMGWMTGSGCFSRVVGPVMVSYLYTRMGTIWTFGLTTVMMVAAMIWLRIVLRRLQKACLKNYQIDGNDAPSPEMEIVDTTRDS</sequence>
<evidence type="ECO:0000256" key="4">
    <source>
        <dbReference type="ARBA" id="ARBA00022989"/>
    </source>
</evidence>
<feature type="transmembrane region" description="Helical" evidence="6">
    <location>
        <begin position="72"/>
        <end position="93"/>
    </location>
</feature>
<evidence type="ECO:0000256" key="5">
    <source>
        <dbReference type="ARBA" id="ARBA00023136"/>
    </source>
</evidence>
<keyword evidence="3 6" id="KW-0812">Transmembrane</keyword>
<feature type="transmembrane region" description="Helical" evidence="6">
    <location>
        <begin position="131"/>
        <end position="154"/>
    </location>
</feature>
<dbReference type="PANTHER" id="PTHR23510">
    <property type="entry name" value="INNER MEMBRANE TRANSPORT PROTEIN YAJR"/>
    <property type="match status" value="1"/>
</dbReference>
<evidence type="ECO:0000256" key="3">
    <source>
        <dbReference type="ARBA" id="ARBA00022692"/>
    </source>
</evidence>
<feature type="transmembrane region" description="Helical" evidence="6">
    <location>
        <begin position="166"/>
        <end position="188"/>
    </location>
</feature>
<feature type="transmembrane region" description="Helical" evidence="6">
    <location>
        <begin position="259"/>
        <end position="278"/>
    </location>
</feature>
<dbReference type="Pfam" id="PF07690">
    <property type="entry name" value="MFS_1"/>
    <property type="match status" value="1"/>
</dbReference>
<dbReference type="PANTHER" id="PTHR23510:SF3">
    <property type="entry name" value="MAJOR FACILITATOR SUPERFAMILY DOMAIN-CONTAINING PROTEIN 8"/>
    <property type="match status" value="1"/>
</dbReference>
<feature type="transmembrane region" description="Helical" evidence="6">
    <location>
        <begin position="105"/>
        <end position="125"/>
    </location>
</feature>
<evidence type="ECO:0000313" key="8">
    <source>
        <dbReference type="Proteomes" id="UP001152798"/>
    </source>
</evidence>
<dbReference type="GO" id="GO:0022857">
    <property type="term" value="F:transmembrane transporter activity"/>
    <property type="evidence" value="ECO:0007669"/>
    <property type="project" value="InterPro"/>
</dbReference>
<dbReference type="GO" id="GO:0005765">
    <property type="term" value="C:lysosomal membrane"/>
    <property type="evidence" value="ECO:0007669"/>
    <property type="project" value="TreeGrafter"/>
</dbReference>
<dbReference type="InterPro" id="IPR011701">
    <property type="entry name" value="MFS"/>
</dbReference>
<feature type="transmembrane region" description="Helical" evidence="6">
    <location>
        <begin position="298"/>
        <end position="320"/>
    </location>
</feature>
<dbReference type="Gene3D" id="1.20.1250.20">
    <property type="entry name" value="MFS general substrate transporter like domains"/>
    <property type="match status" value="1"/>
</dbReference>
<dbReference type="CDD" id="cd17326">
    <property type="entry name" value="MFS_MFSD8"/>
    <property type="match status" value="1"/>
</dbReference>
<dbReference type="Proteomes" id="UP001152798">
    <property type="component" value="Chromosome 5"/>
</dbReference>
<comment type="subcellular location">
    <subcellularLocation>
        <location evidence="1">Endomembrane system</location>
        <topology evidence="1">Multi-pass membrane protein</topology>
    </subcellularLocation>
</comment>
<dbReference type="OrthoDB" id="370281at2759"/>
<feature type="transmembrane region" description="Helical" evidence="6">
    <location>
        <begin position="392"/>
        <end position="414"/>
    </location>
</feature>
<keyword evidence="2" id="KW-0813">Transport</keyword>
<feature type="transmembrane region" description="Helical" evidence="6">
    <location>
        <begin position="38"/>
        <end position="60"/>
    </location>
</feature>
<feature type="transmembrane region" description="Helical" evidence="6">
    <location>
        <begin position="208"/>
        <end position="229"/>
    </location>
</feature>
<feature type="transmembrane region" description="Helical" evidence="6">
    <location>
        <begin position="426"/>
        <end position="449"/>
    </location>
</feature>
<feature type="transmembrane region" description="Helical" evidence="6">
    <location>
        <begin position="332"/>
        <end position="351"/>
    </location>
</feature>
<feature type="transmembrane region" description="Helical" evidence="6">
    <location>
        <begin position="455"/>
        <end position="476"/>
    </location>
</feature>
<dbReference type="AlphaFoldDB" id="A0A9P0MSJ1"/>
<keyword evidence="8" id="KW-1185">Reference proteome</keyword>
<reference evidence="7" key="1">
    <citation type="submission" date="2022-01" db="EMBL/GenBank/DDBJ databases">
        <authorList>
            <person name="King R."/>
        </authorList>
    </citation>
    <scope>NUCLEOTIDE SEQUENCE</scope>
</reference>
<gene>
    <name evidence="7" type="ORF">NEZAVI_LOCUS11670</name>
</gene>